<keyword evidence="3" id="KW-1185">Reference proteome</keyword>
<dbReference type="Proteomes" id="UP000199399">
    <property type="component" value="Unassembled WGS sequence"/>
</dbReference>
<dbReference type="STRING" id="218672.SAMN04489759_11344"/>
<dbReference type="InterPro" id="IPR014729">
    <property type="entry name" value="Rossmann-like_a/b/a_fold"/>
</dbReference>
<evidence type="ECO:0000313" key="2">
    <source>
        <dbReference type="EMBL" id="SDG87097.1"/>
    </source>
</evidence>
<dbReference type="SUPFAM" id="SSF52402">
    <property type="entry name" value="Adenine nucleotide alpha hydrolases-like"/>
    <property type="match status" value="1"/>
</dbReference>
<evidence type="ECO:0000313" key="3">
    <source>
        <dbReference type="Proteomes" id="UP000199399"/>
    </source>
</evidence>
<feature type="domain" description="UspA" evidence="1">
    <location>
        <begin position="1"/>
        <end position="137"/>
    </location>
</feature>
<protein>
    <submittedName>
        <fullName evidence="2">Nucleotide-binding universal stress protein, UspA family</fullName>
    </submittedName>
</protein>
<dbReference type="AlphaFoldDB" id="A0A1G7XSE3"/>
<accession>A0A1G7XSE3</accession>
<dbReference type="CDD" id="cd00293">
    <property type="entry name" value="USP-like"/>
    <property type="match status" value="1"/>
</dbReference>
<sequence length="137" mass="14540">MYTKIMVPVDLRHIDKMSKALRVAADLAKLYNAEAHIVGVGHNLPSQVARTPAEFAEKLAALAAETSEANGVHFAPHVETSHDPAVDLDTVLKRAADAIGVDLIVMASHLPGAAEHIFSSNAGYLASHVAISVMIVR</sequence>
<reference evidence="3" key="1">
    <citation type="submission" date="2016-10" db="EMBL/GenBank/DDBJ databases">
        <authorList>
            <person name="Varghese N."/>
            <person name="Submissions S."/>
        </authorList>
    </citation>
    <scope>NUCLEOTIDE SEQUENCE [LARGE SCALE GENOMIC DNA]</scope>
    <source>
        <strain evidence="3">DSM 16477</strain>
    </source>
</reference>
<organism evidence="2 3">
    <name type="scientific">Sulfitobacter delicatus</name>
    <dbReference type="NCBI Taxonomy" id="218672"/>
    <lineage>
        <taxon>Bacteria</taxon>
        <taxon>Pseudomonadati</taxon>
        <taxon>Pseudomonadota</taxon>
        <taxon>Alphaproteobacteria</taxon>
        <taxon>Rhodobacterales</taxon>
        <taxon>Roseobacteraceae</taxon>
        <taxon>Sulfitobacter</taxon>
    </lineage>
</organism>
<dbReference type="InterPro" id="IPR006016">
    <property type="entry name" value="UspA"/>
</dbReference>
<gene>
    <name evidence="2" type="ORF">SAMN04489759_11344</name>
</gene>
<evidence type="ECO:0000259" key="1">
    <source>
        <dbReference type="Pfam" id="PF00582"/>
    </source>
</evidence>
<dbReference type="RefSeq" id="WP_093743925.1">
    <property type="nucleotide sequence ID" value="NZ_FNBP01000013.1"/>
</dbReference>
<proteinExistence type="predicted"/>
<dbReference type="EMBL" id="FNBP01000013">
    <property type="protein sequence ID" value="SDG87097.1"/>
    <property type="molecule type" value="Genomic_DNA"/>
</dbReference>
<dbReference type="Gene3D" id="3.40.50.620">
    <property type="entry name" value="HUPs"/>
    <property type="match status" value="1"/>
</dbReference>
<dbReference type="Pfam" id="PF00582">
    <property type="entry name" value="Usp"/>
    <property type="match status" value="1"/>
</dbReference>
<name>A0A1G7XSE3_9RHOB</name>
<dbReference type="OrthoDB" id="9792500at2"/>